<dbReference type="Proteomes" id="UP000053660">
    <property type="component" value="Unassembled WGS sequence"/>
</dbReference>
<dbReference type="AlphaFoldDB" id="A0A0B1T7X4"/>
<evidence type="ECO:0000313" key="2">
    <source>
        <dbReference type="EMBL" id="KHJ91912.1"/>
    </source>
</evidence>
<keyword evidence="3" id="KW-1185">Reference proteome</keyword>
<protein>
    <submittedName>
        <fullName evidence="2">Uncharacterized protein</fullName>
    </submittedName>
</protein>
<evidence type="ECO:0000256" key="1">
    <source>
        <dbReference type="SAM" id="Phobius"/>
    </source>
</evidence>
<gene>
    <name evidence="2" type="ORF">OESDEN_08209</name>
</gene>
<proteinExistence type="predicted"/>
<keyword evidence="1" id="KW-0812">Transmembrane</keyword>
<name>A0A0B1T7X4_OESDE</name>
<evidence type="ECO:0000313" key="3">
    <source>
        <dbReference type="Proteomes" id="UP000053660"/>
    </source>
</evidence>
<keyword evidence="1" id="KW-1133">Transmembrane helix</keyword>
<feature type="transmembrane region" description="Helical" evidence="1">
    <location>
        <begin position="63"/>
        <end position="85"/>
    </location>
</feature>
<feature type="transmembrane region" description="Helical" evidence="1">
    <location>
        <begin position="30"/>
        <end position="51"/>
    </location>
</feature>
<reference evidence="2 3" key="1">
    <citation type="submission" date="2014-03" db="EMBL/GenBank/DDBJ databases">
        <title>Draft genome of the hookworm Oesophagostomum dentatum.</title>
        <authorList>
            <person name="Mitreva M."/>
        </authorList>
    </citation>
    <scope>NUCLEOTIDE SEQUENCE [LARGE SCALE GENOMIC DNA]</scope>
    <source>
        <strain evidence="2 3">OD-Hann</strain>
    </source>
</reference>
<dbReference type="EMBL" id="KN551716">
    <property type="protein sequence ID" value="KHJ91912.1"/>
    <property type="molecule type" value="Genomic_DNA"/>
</dbReference>
<organism evidence="2 3">
    <name type="scientific">Oesophagostomum dentatum</name>
    <name type="common">Nodular worm</name>
    <dbReference type="NCBI Taxonomy" id="61180"/>
    <lineage>
        <taxon>Eukaryota</taxon>
        <taxon>Metazoa</taxon>
        <taxon>Ecdysozoa</taxon>
        <taxon>Nematoda</taxon>
        <taxon>Chromadorea</taxon>
        <taxon>Rhabditida</taxon>
        <taxon>Rhabditina</taxon>
        <taxon>Rhabditomorpha</taxon>
        <taxon>Strongyloidea</taxon>
        <taxon>Strongylidae</taxon>
        <taxon>Oesophagostomum</taxon>
    </lineage>
</organism>
<sequence>MEYEGRFYSEQYCRENGVQKAGNVLFRVNAFAKATISAVSLVLAPFVWIKYRNSLLRIKVRLLLCNLLVSCFLYALLRVLMQVFLYS</sequence>
<keyword evidence="1" id="KW-0472">Membrane</keyword>
<accession>A0A0B1T7X4</accession>